<name>A0A5E4YGH7_9BURK</name>
<dbReference type="CDD" id="cd00060">
    <property type="entry name" value="FHA"/>
    <property type="match status" value="1"/>
</dbReference>
<dbReference type="InterPro" id="IPR012843">
    <property type="entry name" value="YscD"/>
</dbReference>
<feature type="domain" description="YscD cytoplasmic" evidence="1">
    <location>
        <begin position="16"/>
        <end position="105"/>
    </location>
</feature>
<dbReference type="AlphaFoldDB" id="A0A5E4YGH7"/>
<accession>A0A5E4YGH7</accession>
<dbReference type="RefSeq" id="WP_150685965.1">
    <property type="nucleotide sequence ID" value="NZ_CABPSI010000005.1"/>
</dbReference>
<evidence type="ECO:0000313" key="4">
    <source>
        <dbReference type="Proteomes" id="UP000333828"/>
    </source>
</evidence>
<evidence type="ECO:0008006" key="5">
    <source>
        <dbReference type="Google" id="ProtNLM"/>
    </source>
</evidence>
<dbReference type="Pfam" id="PF16697">
    <property type="entry name" value="Yop-YscD_cpl"/>
    <property type="match status" value="1"/>
</dbReference>
<keyword evidence="4" id="KW-1185">Reference proteome</keyword>
<organism evidence="3 4">
    <name type="scientific">Pandoraea iniqua</name>
    <dbReference type="NCBI Taxonomy" id="2508288"/>
    <lineage>
        <taxon>Bacteria</taxon>
        <taxon>Pseudomonadati</taxon>
        <taxon>Pseudomonadota</taxon>
        <taxon>Betaproteobacteria</taxon>
        <taxon>Burkholderiales</taxon>
        <taxon>Burkholderiaceae</taxon>
        <taxon>Pandoraea</taxon>
    </lineage>
</organism>
<reference evidence="3 4" key="1">
    <citation type="submission" date="2019-08" db="EMBL/GenBank/DDBJ databases">
        <authorList>
            <person name="Peeters C."/>
        </authorList>
    </citation>
    <scope>NUCLEOTIDE SEQUENCE [LARGE SCALE GENOMIC DNA]</scope>
    <source>
        <strain evidence="3 4">LMG 31115</strain>
    </source>
</reference>
<proteinExistence type="predicted"/>
<sequence>MTPIDMTDVASVELHIVNGQHAGAKIGVAASPELRVGANAENDVILADTSILEHHARLRRDEQGWQVYPLGSVLLHDGTLAAPEVWHPVAHALRLGNIWLAVVPADGCAPDVQTLEQHAQASAADNLACSLSTATKTAAEPVTPGLSTPTLRPKRRRATSLLLLPALVLPAGLLGMTAHQKATHPLGHAPSAIISPPAPALLKLLQDPRWRGLAAIAQADGRAVITGWVPDEATLEALSLQLTRIQPRPILRARADDTTREAIKAVVAELSPGLSVQYTNHGQITLNGAAADEASVRNVVDRLKKQIPELRVNVGALEYMPQIVLALQQAIDAGHIEGIRVSWDGRQVQLGGQLAPSSEARLYEVLREFDQRYGGAIPFEAKLQRNLGRYGTGLPFAIRSVIGGASPYIVLADGTLLAPGGTYQGWRLKEVNADALTFDAPQLLVVKR</sequence>
<dbReference type="EMBL" id="CABPSI010000005">
    <property type="protein sequence ID" value="VVE47899.1"/>
    <property type="molecule type" value="Genomic_DNA"/>
</dbReference>
<evidence type="ECO:0000259" key="2">
    <source>
        <dbReference type="Pfam" id="PF21934"/>
    </source>
</evidence>
<evidence type="ECO:0000313" key="3">
    <source>
        <dbReference type="EMBL" id="VVE47899.1"/>
    </source>
</evidence>
<dbReference type="InterPro" id="IPR032030">
    <property type="entry name" value="YscD_cytoplasmic_dom"/>
</dbReference>
<dbReference type="Gene3D" id="2.60.200.20">
    <property type="match status" value="1"/>
</dbReference>
<protein>
    <recommendedName>
        <fullName evidence="5">EscD/YscD/HrpQ family type III secretion system inner membrane ring protein</fullName>
    </recommendedName>
</protein>
<evidence type="ECO:0000259" key="1">
    <source>
        <dbReference type="Pfam" id="PF16697"/>
    </source>
</evidence>
<dbReference type="Proteomes" id="UP000333828">
    <property type="component" value="Unassembled WGS sequence"/>
</dbReference>
<dbReference type="InterPro" id="IPR008984">
    <property type="entry name" value="SMAD_FHA_dom_sf"/>
</dbReference>
<feature type="domain" description="YscD-like Bon-like" evidence="2">
    <location>
        <begin position="327"/>
        <end position="380"/>
    </location>
</feature>
<dbReference type="InterPro" id="IPR053946">
    <property type="entry name" value="YscD_ppl_3rd"/>
</dbReference>
<dbReference type="Pfam" id="PF21934">
    <property type="entry name" value="Yop-YscD_ppl_3rd"/>
    <property type="match status" value="1"/>
</dbReference>
<gene>
    <name evidence="3" type="ORF">PIN31115_04491</name>
</gene>
<dbReference type="NCBIfam" id="TIGR02500">
    <property type="entry name" value="type_III_yscD"/>
    <property type="match status" value="1"/>
</dbReference>
<dbReference type="SUPFAM" id="SSF49879">
    <property type="entry name" value="SMAD/FHA domain"/>
    <property type="match status" value="1"/>
</dbReference>